<accession>A0A9Q0XTX7</accession>
<organism evidence="2 3">
    <name type="scientific">Phrynocephalus forsythii</name>
    <dbReference type="NCBI Taxonomy" id="171643"/>
    <lineage>
        <taxon>Eukaryota</taxon>
        <taxon>Metazoa</taxon>
        <taxon>Chordata</taxon>
        <taxon>Craniata</taxon>
        <taxon>Vertebrata</taxon>
        <taxon>Euteleostomi</taxon>
        <taxon>Lepidosauria</taxon>
        <taxon>Squamata</taxon>
        <taxon>Bifurcata</taxon>
        <taxon>Unidentata</taxon>
        <taxon>Episquamata</taxon>
        <taxon>Toxicofera</taxon>
        <taxon>Iguania</taxon>
        <taxon>Acrodonta</taxon>
        <taxon>Agamidae</taxon>
        <taxon>Agaminae</taxon>
        <taxon>Phrynocephalus</taxon>
    </lineage>
</organism>
<proteinExistence type="predicted"/>
<comment type="caution">
    <text evidence="2">The sequence shown here is derived from an EMBL/GenBank/DDBJ whole genome shotgun (WGS) entry which is preliminary data.</text>
</comment>
<feature type="compositionally biased region" description="Polar residues" evidence="1">
    <location>
        <begin position="146"/>
        <end position="156"/>
    </location>
</feature>
<dbReference type="EMBL" id="JAPFRF010000007">
    <property type="protein sequence ID" value="KAJ7327078.1"/>
    <property type="molecule type" value="Genomic_DNA"/>
</dbReference>
<dbReference type="OrthoDB" id="272202at2759"/>
<feature type="compositionally biased region" description="Pro residues" evidence="1">
    <location>
        <begin position="1"/>
        <end position="11"/>
    </location>
</feature>
<evidence type="ECO:0000256" key="1">
    <source>
        <dbReference type="SAM" id="MobiDB-lite"/>
    </source>
</evidence>
<evidence type="ECO:0000313" key="3">
    <source>
        <dbReference type="Proteomes" id="UP001142489"/>
    </source>
</evidence>
<name>A0A9Q0XTX7_9SAUR</name>
<evidence type="ECO:0000313" key="2">
    <source>
        <dbReference type="EMBL" id="KAJ7327078.1"/>
    </source>
</evidence>
<protein>
    <submittedName>
        <fullName evidence="2">Uncharacterized protein</fullName>
    </submittedName>
</protein>
<dbReference type="Proteomes" id="UP001142489">
    <property type="component" value="Unassembled WGS sequence"/>
</dbReference>
<dbReference type="AlphaFoldDB" id="A0A9Q0XTX7"/>
<sequence length="200" mass="21382">MAEPPGEPPTPESGENPEQQPSQGPPRQASRVYAEQPEGQESGVLAPGEPLEPSQPQGSLYQLEQPRLNIYEQQEGRGALYQPPQARGVLFQARPGIPDPRSGVSWQPSTARGTLPHASADSGTQLPPEHMPLSGPRGSFHAPSAPRSSHILQSDTGGHGPYQPHEPGYGLYQAGVNLYEDQIPDPGPRALAIKNAKAYL</sequence>
<feature type="region of interest" description="Disordered" evidence="1">
    <location>
        <begin position="1"/>
        <end position="170"/>
    </location>
</feature>
<reference evidence="2" key="1">
    <citation type="journal article" date="2023" name="DNA Res.">
        <title>Chromosome-level genome assembly of Phrynocephalus forsythii using third-generation DNA sequencing and Hi-C analysis.</title>
        <authorList>
            <person name="Qi Y."/>
            <person name="Zhao W."/>
            <person name="Zhao Y."/>
            <person name="Niu C."/>
            <person name="Cao S."/>
            <person name="Zhang Y."/>
        </authorList>
    </citation>
    <scope>NUCLEOTIDE SEQUENCE</scope>
    <source>
        <tissue evidence="2">Muscle</tissue>
    </source>
</reference>
<gene>
    <name evidence="2" type="ORF">JRQ81_016837</name>
</gene>
<keyword evidence="3" id="KW-1185">Reference proteome</keyword>